<dbReference type="EMBL" id="RSCD01000030">
    <property type="protein sequence ID" value="RSH81500.1"/>
    <property type="molecule type" value="Genomic_DNA"/>
</dbReference>
<evidence type="ECO:0000313" key="3">
    <source>
        <dbReference type="Proteomes" id="UP000279259"/>
    </source>
</evidence>
<keyword evidence="3" id="KW-1185">Reference proteome</keyword>
<dbReference type="Gene3D" id="6.20.250.70">
    <property type="match status" value="1"/>
</dbReference>
<dbReference type="AlphaFoldDB" id="A0A427XRP1"/>
<sequence length="329" mass="35354">MPAPPSKGKGKAALPTPKSDEMVHSSDEDDDSVVSSDHSDTRSDADSEDLEAITPRKNKTGNAVASGSGSKRGESFPKYQPPRDLSVLQVSSAFKSSPFEWDAIASKPGVELWTIRVPKDVKPSRLASLYVTTSSNPSGSLRLKSQSYKLVPAGSSNPARAKVDEEGRQPTAGPTLADAMAMDVDADEGELRIEGGEEMEGMRLLVPKVQGGKLYIAPIPVTRRFMLSPDVPPSEPTTNDHPLPSFLSTVVPNSTTTQTTLHPELALPKKRKQPSHLLKFRNHAYGFDTPGPLSEAVTAVASNDVSKVKEKKRKSVGHDQSPKKKKAKA</sequence>
<reference evidence="2 3" key="1">
    <citation type="submission" date="2018-11" db="EMBL/GenBank/DDBJ databases">
        <title>Genome sequence of Saitozyma podzolica DSM 27192.</title>
        <authorList>
            <person name="Aliyu H."/>
            <person name="Gorte O."/>
            <person name="Ochsenreither K."/>
        </authorList>
    </citation>
    <scope>NUCLEOTIDE SEQUENCE [LARGE SCALE GENOMIC DNA]</scope>
    <source>
        <strain evidence="2 3">DSM 27192</strain>
    </source>
</reference>
<feature type="region of interest" description="Disordered" evidence="1">
    <location>
        <begin position="302"/>
        <end position="329"/>
    </location>
</feature>
<evidence type="ECO:0000313" key="2">
    <source>
        <dbReference type="EMBL" id="RSH81500.1"/>
    </source>
</evidence>
<feature type="region of interest" description="Disordered" evidence="1">
    <location>
        <begin position="1"/>
        <end position="83"/>
    </location>
</feature>
<accession>A0A427XRP1</accession>
<proteinExistence type="predicted"/>
<comment type="caution">
    <text evidence="2">The sequence shown here is derived from an EMBL/GenBank/DDBJ whole genome shotgun (WGS) entry which is preliminary data.</text>
</comment>
<evidence type="ECO:0000256" key="1">
    <source>
        <dbReference type="SAM" id="MobiDB-lite"/>
    </source>
</evidence>
<organism evidence="2 3">
    <name type="scientific">Saitozyma podzolica</name>
    <dbReference type="NCBI Taxonomy" id="1890683"/>
    <lineage>
        <taxon>Eukaryota</taxon>
        <taxon>Fungi</taxon>
        <taxon>Dikarya</taxon>
        <taxon>Basidiomycota</taxon>
        <taxon>Agaricomycotina</taxon>
        <taxon>Tremellomycetes</taxon>
        <taxon>Tremellales</taxon>
        <taxon>Trimorphomycetaceae</taxon>
        <taxon>Saitozyma</taxon>
    </lineage>
</organism>
<feature type="compositionally biased region" description="Polar residues" evidence="1">
    <location>
        <begin position="60"/>
        <end position="69"/>
    </location>
</feature>
<feature type="region of interest" description="Disordered" evidence="1">
    <location>
        <begin position="151"/>
        <end position="174"/>
    </location>
</feature>
<gene>
    <name evidence="2" type="ORF">EHS25_006857</name>
</gene>
<name>A0A427XRP1_9TREE</name>
<dbReference type="OrthoDB" id="76224at2759"/>
<dbReference type="Proteomes" id="UP000279259">
    <property type="component" value="Unassembled WGS sequence"/>
</dbReference>
<protein>
    <submittedName>
        <fullName evidence="2">Uncharacterized protein</fullName>
    </submittedName>
</protein>